<reference evidence="1 2" key="1">
    <citation type="submission" date="2016-01" db="EMBL/GenBank/DDBJ databases">
        <title>Genome Sequences of Twelve Sporeforming Bacillus Species Isolated from Foods.</title>
        <authorList>
            <person name="Berendsen E.M."/>
            <person name="Wells-Bennik M.H."/>
            <person name="Krawcyk A.O."/>
            <person name="De Jong A."/>
            <person name="Holsappel S."/>
            <person name="Eijlander R.T."/>
            <person name="Kuipers O.P."/>
        </authorList>
    </citation>
    <scope>NUCLEOTIDE SEQUENCE [LARGE SCALE GENOMIC DNA]</scope>
    <source>
        <strain evidence="1 2">B4099</strain>
    </source>
</reference>
<proteinExistence type="predicted"/>
<organism evidence="1 2">
    <name type="scientific">Heyndrickxia coagulans</name>
    <name type="common">Weizmannia coagulans</name>
    <dbReference type="NCBI Taxonomy" id="1398"/>
    <lineage>
        <taxon>Bacteria</taxon>
        <taxon>Bacillati</taxon>
        <taxon>Bacillota</taxon>
        <taxon>Bacilli</taxon>
        <taxon>Bacillales</taxon>
        <taxon>Bacillaceae</taxon>
        <taxon>Heyndrickxia</taxon>
    </lineage>
</organism>
<dbReference type="PATRIC" id="fig|1398.25.peg.1318"/>
<dbReference type="Proteomes" id="UP000075304">
    <property type="component" value="Unassembled WGS sequence"/>
</dbReference>
<dbReference type="AlphaFoldDB" id="A0A150KJS1"/>
<comment type="caution">
    <text evidence="1">The sequence shown here is derived from an EMBL/GenBank/DDBJ whole genome shotgun (WGS) entry which is preliminary data.</text>
</comment>
<evidence type="ECO:0000313" key="1">
    <source>
        <dbReference type="EMBL" id="KYC73825.1"/>
    </source>
</evidence>
<sequence>MIDCRPEFHLKAPLKTIPFRELVAILLKPPANFQLHLKI</sequence>
<evidence type="ECO:0000313" key="2">
    <source>
        <dbReference type="Proteomes" id="UP000075304"/>
    </source>
</evidence>
<accession>A0A150KJS1</accession>
<name>A0A150KJS1_HEYCO</name>
<dbReference type="EMBL" id="LQYI01000002">
    <property type="protein sequence ID" value="KYC73825.1"/>
    <property type="molecule type" value="Genomic_DNA"/>
</dbReference>
<gene>
    <name evidence="1" type="ORF">B4099_2786</name>
</gene>
<protein>
    <submittedName>
        <fullName evidence="1">Uncharacterized protein</fullName>
    </submittedName>
</protein>